<dbReference type="InterPro" id="IPR050808">
    <property type="entry name" value="Phage_Integrase"/>
</dbReference>
<dbReference type="SUPFAM" id="SSF56349">
    <property type="entry name" value="DNA breaking-rejoining enzymes"/>
    <property type="match status" value="1"/>
</dbReference>
<dbReference type="InterPro" id="IPR025166">
    <property type="entry name" value="Integrase_DNA_bind_dom"/>
</dbReference>
<dbReference type="AlphaFoldDB" id="V8FV75"/>
<proteinExistence type="inferred from homology"/>
<evidence type="ECO:0000256" key="1">
    <source>
        <dbReference type="ARBA" id="ARBA00008857"/>
    </source>
</evidence>
<dbReference type="Pfam" id="PF13356">
    <property type="entry name" value="Arm-DNA-bind_3"/>
    <property type="match status" value="1"/>
</dbReference>
<sequence length="313" mass="36729">MLTVKEINNSKPRTKNYKLTDSKGLYLFITPSGSKHWRLDYSYHLKRKTISLGSYPTLSLAQARRQQAEIKDLLAQGICPLEQRKQEKLLQKAEQQTFEDVAMQWFKQWSHDKHPKTTQQTWTRLETFVFPFFGKKPISRILLADFITCFKAMRASGALEVAKRNMQKVKSIMKFAYLDGLITHNPISDITPKDFLPSRKRRHHARIEEKDLAKLLLDIHNYYGSEITVIALKLMLLTFVRTSELIKAEWEEIDFDKEIWVIPAERMKMRRKHIVPLSTQSIQLLKQLQTLSANTPYLFPDDLGRQHHMSNNM</sequence>
<evidence type="ECO:0000313" key="9">
    <source>
        <dbReference type="Proteomes" id="UP000018766"/>
    </source>
</evidence>
<dbReference type="Proteomes" id="UP000018766">
    <property type="component" value="Unassembled WGS sequence"/>
</dbReference>
<dbReference type="GO" id="GO:0006310">
    <property type="term" value="P:DNA recombination"/>
    <property type="evidence" value="ECO:0007669"/>
    <property type="project" value="UniProtKB-KW"/>
</dbReference>
<keyword evidence="9" id="KW-1185">Reference proteome</keyword>
<dbReference type="PROSITE" id="PS51900">
    <property type="entry name" value="CB"/>
    <property type="match status" value="1"/>
</dbReference>
<keyword evidence="2" id="KW-0229">DNA integration</keyword>
<dbReference type="GO" id="GO:0003677">
    <property type="term" value="F:DNA binding"/>
    <property type="evidence" value="ECO:0007669"/>
    <property type="project" value="UniProtKB-UniRule"/>
</dbReference>
<dbReference type="InterPro" id="IPR053876">
    <property type="entry name" value="Phage_int_M"/>
</dbReference>
<evidence type="ECO:0000259" key="7">
    <source>
        <dbReference type="PROSITE" id="PS51900"/>
    </source>
</evidence>
<dbReference type="InterPro" id="IPR010998">
    <property type="entry name" value="Integrase_recombinase_N"/>
</dbReference>
<organism evidence="8 9">
    <name type="scientific">Pelistega indica</name>
    <dbReference type="NCBI Taxonomy" id="1414851"/>
    <lineage>
        <taxon>Bacteria</taxon>
        <taxon>Pseudomonadati</taxon>
        <taxon>Pseudomonadota</taxon>
        <taxon>Betaproteobacteria</taxon>
        <taxon>Burkholderiales</taxon>
        <taxon>Alcaligenaceae</taxon>
        <taxon>Pelistega</taxon>
    </lineage>
</organism>
<reference evidence="8 9" key="1">
    <citation type="submission" date="2013-11" db="EMBL/GenBank/DDBJ databases">
        <title>Genomic analysis of Pelistega sp. HM-7.</title>
        <authorList>
            <person name="Kumbhare S.V."/>
            <person name="Shetty S.A."/>
            <person name="Sharma O."/>
            <person name="Dhotre D.P."/>
        </authorList>
    </citation>
    <scope>NUCLEOTIDE SEQUENCE [LARGE SCALE GENOMIC DNA]</scope>
    <source>
        <strain evidence="8 9">HM-7</strain>
    </source>
</reference>
<comment type="caution">
    <text evidence="8">The sequence shown here is derived from an EMBL/GenBank/DDBJ whole genome shotgun (WGS) entry which is preliminary data.</text>
</comment>
<dbReference type="InterPro" id="IPR038488">
    <property type="entry name" value="Integrase_DNA-bd_sf"/>
</dbReference>
<feature type="domain" description="Tyr recombinase" evidence="6">
    <location>
        <begin position="202"/>
        <end position="313"/>
    </location>
</feature>
<dbReference type="Gene3D" id="1.10.150.130">
    <property type="match status" value="1"/>
</dbReference>
<dbReference type="Pfam" id="PF22022">
    <property type="entry name" value="Phage_int_M"/>
    <property type="match status" value="1"/>
</dbReference>
<dbReference type="PANTHER" id="PTHR30629:SF2">
    <property type="entry name" value="PROPHAGE INTEGRASE INTS-RELATED"/>
    <property type="match status" value="1"/>
</dbReference>
<dbReference type="PROSITE" id="PS51898">
    <property type="entry name" value="TYR_RECOMBINASE"/>
    <property type="match status" value="1"/>
</dbReference>
<keyword evidence="4" id="KW-0233">DNA recombination</keyword>
<dbReference type="PANTHER" id="PTHR30629">
    <property type="entry name" value="PROPHAGE INTEGRASE"/>
    <property type="match status" value="1"/>
</dbReference>
<evidence type="ECO:0000256" key="5">
    <source>
        <dbReference type="PROSITE-ProRule" id="PRU01248"/>
    </source>
</evidence>
<protein>
    <submittedName>
        <fullName evidence="8">Integrase</fullName>
    </submittedName>
</protein>
<comment type="similarity">
    <text evidence="1">Belongs to the 'phage' integrase family.</text>
</comment>
<gene>
    <name evidence="8" type="ORF">V757_10480</name>
</gene>
<evidence type="ECO:0000256" key="2">
    <source>
        <dbReference type="ARBA" id="ARBA00022908"/>
    </source>
</evidence>
<keyword evidence="3 5" id="KW-0238">DNA-binding</keyword>
<dbReference type="Pfam" id="PF00589">
    <property type="entry name" value="Phage_integrase"/>
    <property type="match status" value="1"/>
</dbReference>
<dbReference type="InterPro" id="IPR044068">
    <property type="entry name" value="CB"/>
</dbReference>
<dbReference type="GO" id="GO:0015074">
    <property type="term" value="P:DNA integration"/>
    <property type="evidence" value="ECO:0007669"/>
    <property type="project" value="UniProtKB-KW"/>
</dbReference>
<dbReference type="InterPro" id="IPR011010">
    <property type="entry name" value="DNA_brk_join_enz"/>
</dbReference>
<dbReference type="InterPro" id="IPR013762">
    <property type="entry name" value="Integrase-like_cat_sf"/>
</dbReference>
<evidence type="ECO:0000259" key="6">
    <source>
        <dbReference type="PROSITE" id="PS51898"/>
    </source>
</evidence>
<dbReference type="Gene3D" id="1.10.443.10">
    <property type="entry name" value="Intergrase catalytic core"/>
    <property type="match status" value="1"/>
</dbReference>
<feature type="domain" description="Core-binding (CB)" evidence="7">
    <location>
        <begin position="96"/>
        <end position="177"/>
    </location>
</feature>
<dbReference type="RefSeq" id="WP_023952465.1">
    <property type="nucleotide sequence ID" value="NZ_AYSV01000109.1"/>
</dbReference>
<dbReference type="EMBL" id="AYSV01000109">
    <property type="protein sequence ID" value="ETD68174.1"/>
    <property type="molecule type" value="Genomic_DNA"/>
</dbReference>
<accession>V8FV75</accession>
<evidence type="ECO:0000313" key="8">
    <source>
        <dbReference type="EMBL" id="ETD68174.1"/>
    </source>
</evidence>
<evidence type="ECO:0000256" key="3">
    <source>
        <dbReference type="ARBA" id="ARBA00023125"/>
    </source>
</evidence>
<name>V8FV75_9BURK</name>
<evidence type="ECO:0000256" key="4">
    <source>
        <dbReference type="ARBA" id="ARBA00023172"/>
    </source>
</evidence>
<dbReference type="InterPro" id="IPR002104">
    <property type="entry name" value="Integrase_catalytic"/>
</dbReference>
<dbReference type="OrthoDB" id="9775880at2"/>
<dbReference type="Gene3D" id="3.30.160.390">
    <property type="entry name" value="Integrase, DNA-binding domain"/>
    <property type="match status" value="1"/>
</dbReference>